<reference evidence="9" key="1">
    <citation type="submission" date="2017-09" db="EMBL/GenBank/DDBJ databases">
        <title>Depth-based differentiation of microbial function through sediment-hosted aquifers and enrichment of novel symbionts in the deep terrestrial subsurface.</title>
        <authorList>
            <person name="Probst A.J."/>
            <person name="Ladd B."/>
            <person name="Jarett J.K."/>
            <person name="Geller-Mcgrath D.E."/>
            <person name="Sieber C.M.K."/>
            <person name="Emerson J.B."/>
            <person name="Anantharaman K."/>
            <person name="Thomas B.C."/>
            <person name="Malmstrom R."/>
            <person name="Stieglmeier M."/>
            <person name="Klingl A."/>
            <person name="Woyke T."/>
            <person name="Ryan C.M."/>
            <person name="Banfield J.F."/>
        </authorList>
    </citation>
    <scope>NUCLEOTIDE SEQUENCE [LARGE SCALE GENOMIC DNA]</scope>
</reference>
<comment type="subunit">
    <text evidence="4">Part of the 50S ribosomal subunit.</text>
</comment>
<gene>
    <name evidence="4" type="primary">rplF</name>
    <name evidence="8" type="ORF">CO054_00710</name>
</gene>
<dbReference type="GO" id="GO:0002181">
    <property type="term" value="P:cytoplasmic translation"/>
    <property type="evidence" value="ECO:0007669"/>
    <property type="project" value="TreeGrafter"/>
</dbReference>
<comment type="similarity">
    <text evidence="1 4 5">Belongs to the universal ribosomal protein uL6 family.</text>
</comment>
<dbReference type="NCBIfam" id="TIGR03654">
    <property type="entry name" value="L6_bact"/>
    <property type="match status" value="1"/>
</dbReference>
<dbReference type="AlphaFoldDB" id="A0A2M8ET82"/>
<dbReference type="HAMAP" id="MF_01365_B">
    <property type="entry name" value="Ribosomal_uL6_B"/>
    <property type="match status" value="1"/>
</dbReference>
<dbReference type="GO" id="GO:0019843">
    <property type="term" value="F:rRNA binding"/>
    <property type="evidence" value="ECO:0007669"/>
    <property type="project" value="UniProtKB-UniRule"/>
</dbReference>
<dbReference type="InterPro" id="IPR000702">
    <property type="entry name" value="Ribosomal_uL6-like"/>
</dbReference>
<evidence type="ECO:0000256" key="3">
    <source>
        <dbReference type="ARBA" id="ARBA00023274"/>
    </source>
</evidence>
<keyword evidence="4 6" id="KW-0699">rRNA-binding</keyword>
<evidence type="ECO:0000256" key="2">
    <source>
        <dbReference type="ARBA" id="ARBA00022980"/>
    </source>
</evidence>
<evidence type="ECO:0000259" key="7">
    <source>
        <dbReference type="Pfam" id="PF00347"/>
    </source>
</evidence>
<feature type="domain" description="Large ribosomal subunit protein uL6 alpha-beta" evidence="7">
    <location>
        <begin position="13"/>
        <end position="82"/>
    </location>
</feature>
<dbReference type="FunFam" id="3.90.930.12:FF:000001">
    <property type="entry name" value="50S ribosomal protein L6"/>
    <property type="match status" value="1"/>
</dbReference>
<dbReference type="Pfam" id="PF00347">
    <property type="entry name" value="Ribosomal_L6"/>
    <property type="match status" value="2"/>
</dbReference>
<keyword evidence="3 4" id="KW-0687">Ribonucleoprotein</keyword>
<dbReference type="PANTHER" id="PTHR11655">
    <property type="entry name" value="60S/50S RIBOSOMAL PROTEIN L6/L9"/>
    <property type="match status" value="1"/>
</dbReference>
<dbReference type="EMBL" id="PFSF01000015">
    <property type="protein sequence ID" value="PJC28337.1"/>
    <property type="molecule type" value="Genomic_DNA"/>
</dbReference>
<accession>A0A2M8ET82</accession>
<dbReference type="GO" id="GO:0003735">
    <property type="term" value="F:structural constituent of ribosome"/>
    <property type="evidence" value="ECO:0007669"/>
    <property type="project" value="UniProtKB-UniRule"/>
</dbReference>
<evidence type="ECO:0000256" key="5">
    <source>
        <dbReference type="RuleBase" id="RU003869"/>
    </source>
</evidence>
<keyword evidence="2 4" id="KW-0689">Ribosomal protein</keyword>
<dbReference type="PANTHER" id="PTHR11655:SF14">
    <property type="entry name" value="LARGE RIBOSOMAL SUBUNIT PROTEIN UL6M"/>
    <property type="match status" value="1"/>
</dbReference>
<proteinExistence type="inferred from homology"/>
<sequence>MSRVGKQPVLILEGVTVEVSGNKVVVSGPRGALEQQFRPELKIAVQGDKVIVSPKSENRLTRALWGTTRTLIANMIEGVTQGFEKTLKLVGTGFRAKTEQEKLVMSLGFSHPVVFTPPSGIKIETPDQETIKIFGANKVLVGQTAAKIRNIRPPEPYKGKGIRFENEEVKKKPGKAGKVGAAGFGVGGGQ</sequence>
<keyword evidence="4 6" id="KW-0694">RNA-binding</keyword>
<dbReference type="PRINTS" id="PR00059">
    <property type="entry name" value="RIBOSOMALL6"/>
</dbReference>
<evidence type="ECO:0000256" key="1">
    <source>
        <dbReference type="ARBA" id="ARBA00009356"/>
    </source>
</evidence>
<evidence type="ECO:0000256" key="6">
    <source>
        <dbReference type="RuleBase" id="RU003870"/>
    </source>
</evidence>
<protein>
    <recommendedName>
        <fullName evidence="4">Large ribosomal subunit protein uL6</fullName>
    </recommendedName>
</protein>
<evidence type="ECO:0000313" key="8">
    <source>
        <dbReference type="EMBL" id="PJC28337.1"/>
    </source>
</evidence>
<dbReference type="InterPro" id="IPR020040">
    <property type="entry name" value="Ribosomal_uL6_a/b-dom"/>
</dbReference>
<dbReference type="Proteomes" id="UP000229816">
    <property type="component" value="Unassembled WGS sequence"/>
</dbReference>
<dbReference type="SUPFAM" id="SSF56053">
    <property type="entry name" value="Ribosomal protein L6"/>
    <property type="match status" value="2"/>
</dbReference>
<comment type="function">
    <text evidence="4 6">This protein binds to the 23S rRNA, and is important in its secondary structure. It is located near the subunit interface in the base of the L7/L12 stalk, and near the tRNA binding site of the peptidyltransferase center.</text>
</comment>
<dbReference type="InterPro" id="IPR036789">
    <property type="entry name" value="Ribosomal_uL6-like_a/b-dom_sf"/>
</dbReference>
<evidence type="ECO:0000256" key="4">
    <source>
        <dbReference type="HAMAP-Rule" id="MF_01365"/>
    </source>
</evidence>
<dbReference type="Gene3D" id="3.90.930.12">
    <property type="entry name" value="Ribosomal protein L6, alpha-beta domain"/>
    <property type="match status" value="2"/>
</dbReference>
<dbReference type="InterPro" id="IPR019906">
    <property type="entry name" value="Ribosomal_uL6_bac-type"/>
</dbReference>
<dbReference type="PROSITE" id="PS00525">
    <property type="entry name" value="RIBOSOMAL_L6_1"/>
    <property type="match status" value="1"/>
</dbReference>
<organism evidence="8 9">
    <name type="scientific">Candidatus Shapirobacteria bacterium CG_4_9_14_0_2_um_filter_39_11</name>
    <dbReference type="NCBI Taxonomy" id="1974478"/>
    <lineage>
        <taxon>Bacteria</taxon>
        <taxon>Candidatus Shapironibacteriota</taxon>
    </lineage>
</organism>
<name>A0A2M8ET82_9BACT</name>
<comment type="caution">
    <text evidence="8">The sequence shown here is derived from an EMBL/GenBank/DDBJ whole genome shotgun (WGS) entry which is preliminary data.</text>
</comment>
<dbReference type="PIRSF" id="PIRSF002162">
    <property type="entry name" value="Ribosomal_L6"/>
    <property type="match status" value="1"/>
</dbReference>
<evidence type="ECO:0000313" key="9">
    <source>
        <dbReference type="Proteomes" id="UP000229816"/>
    </source>
</evidence>
<dbReference type="InterPro" id="IPR002358">
    <property type="entry name" value="Ribosomal_uL6_CS"/>
</dbReference>
<feature type="domain" description="Large ribosomal subunit protein uL6 alpha-beta" evidence="7">
    <location>
        <begin position="90"/>
        <end position="163"/>
    </location>
</feature>
<dbReference type="GO" id="GO:0022625">
    <property type="term" value="C:cytosolic large ribosomal subunit"/>
    <property type="evidence" value="ECO:0007669"/>
    <property type="project" value="UniProtKB-UniRule"/>
</dbReference>